<proteinExistence type="predicted"/>
<comment type="caution">
    <text evidence="2">The sequence shown here is derived from an EMBL/GenBank/DDBJ whole genome shotgun (WGS) entry which is preliminary data.</text>
</comment>
<name>A0A8J7GIP7_9BACL</name>
<dbReference type="EMBL" id="JADKPV010000001">
    <property type="protein sequence ID" value="MBF4500555.1"/>
    <property type="molecule type" value="Genomic_DNA"/>
</dbReference>
<protein>
    <submittedName>
        <fullName evidence="2">Uncharacterized protein</fullName>
    </submittedName>
</protein>
<keyword evidence="1" id="KW-1133">Transmembrane helix</keyword>
<dbReference type="Proteomes" id="UP000622653">
    <property type="component" value="Unassembled WGS sequence"/>
</dbReference>
<evidence type="ECO:0000256" key="1">
    <source>
        <dbReference type="SAM" id="Phobius"/>
    </source>
</evidence>
<sequence>MDTRRCSECGRDTTGPLKHYVTEQFEWRSVCEDCLQKVTDRKYGAIESKRGKLQPISKNSKRMNGYLQKSLRISSFVLVIFLIIFIIQRLA</sequence>
<accession>A0A8J7GIP7</accession>
<keyword evidence="1" id="KW-0812">Transmembrane</keyword>
<dbReference type="AlphaFoldDB" id="A0A8J7GIP7"/>
<keyword evidence="1" id="KW-0472">Membrane</keyword>
<evidence type="ECO:0000313" key="3">
    <source>
        <dbReference type="Proteomes" id="UP000622653"/>
    </source>
</evidence>
<organism evidence="2 3">
    <name type="scientific">Savagea serpentis</name>
    <dbReference type="NCBI Taxonomy" id="2785297"/>
    <lineage>
        <taxon>Bacteria</taxon>
        <taxon>Bacillati</taxon>
        <taxon>Bacillota</taxon>
        <taxon>Bacilli</taxon>
        <taxon>Bacillales</taxon>
        <taxon>Caryophanaceae</taxon>
        <taxon>Savagea</taxon>
    </lineage>
</organism>
<gene>
    <name evidence="2" type="ORF">IRY55_04190</name>
</gene>
<dbReference type="RefSeq" id="WP_194561989.1">
    <property type="nucleotide sequence ID" value="NZ_JADKPV010000001.1"/>
</dbReference>
<reference evidence="2" key="1">
    <citation type="submission" date="2020-11" db="EMBL/GenBank/DDBJ databases">
        <title>Multidrug resistant novel bacterium Savagea serpentis sp. nov., isolated from the scats of a vine snake (Ahaetulla nasuta).</title>
        <authorList>
            <person name="Venkata Ramana V."/>
            <person name="Vikas Patil S."/>
            <person name="Yogita Lugani V."/>
        </authorList>
    </citation>
    <scope>NUCLEOTIDE SEQUENCE</scope>
    <source>
        <strain evidence="2">SN6</strain>
    </source>
</reference>
<keyword evidence="3" id="KW-1185">Reference proteome</keyword>
<feature type="transmembrane region" description="Helical" evidence="1">
    <location>
        <begin position="71"/>
        <end position="90"/>
    </location>
</feature>
<evidence type="ECO:0000313" key="2">
    <source>
        <dbReference type="EMBL" id="MBF4500555.1"/>
    </source>
</evidence>